<keyword evidence="2" id="KW-1185">Reference proteome</keyword>
<reference evidence="3" key="1">
    <citation type="submission" date="2017-02" db="UniProtKB">
        <authorList>
            <consortium name="WormBaseParasite"/>
        </authorList>
    </citation>
    <scope>IDENTIFICATION</scope>
</reference>
<dbReference type="OMA" id="CGAERNI"/>
<dbReference type="STRING" id="27835.A0A0N4XHV7"/>
<dbReference type="EMBL" id="UYSL01002172">
    <property type="protein sequence ID" value="VDL65699.1"/>
    <property type="molecule type" value="Genomic_DNA"/>
</dbReference>
<dbReference type="WBParaSite" id="NBR_0000210901-mRNA-1">
    <property type="protein sequence ID" value="NBR_0000210901-mRNA-1"/>
    <property type="gene ID" value="NBR_0000210901"/>
</dbReference>
<proteinExistence type="predicted"/>
<sequence length="251" mass="27932">MGIPGEGDIGTHPIKIFSRSKLEKEYELVVKEDNRNPCGDEDTYWVEALYLKDGPIVDRLNAALDVAEGLSVDTDELKVYSYNYSRQIRKVEAIGGDEVAAFSVLYKVACGDDLDTAASEMDAFLTAMDNYEYDYIVLTKGRVVPGVESSTGASKKLSTTTAEITTSRTTRKVDNPPVKLNSLSGFTCTRTLWLCVRDDILRPNVLNNSGRMPIIDMTSSPELMVRFRLAAEQPKKPTKIHSKHAHKGYRL</sequence>
<evidence type="ECO:0000313" key="1">
    <source>
        <dbReference type="EMBL" id="VDL65699.1"/>
    </source>
</evidence>
<evidence type="ECO:0000313" key="3">
    <source>
        <dbReference type="WBParaSite" id="NBR_0000210901-mRNA-1"/>
    </source>
</evidence>
<protein>
    <submittedName>
        <fullName evidence="3">Pyruvate kinase</fullName>
    </submittedName>
</protein>
<evidence type="ECO:0000313" key="2">
    <source>
        <dbReference type="Proteomes" id="UP000271162"/>
    </source>
</evidence>
<dbReference type="Proteomes" id="UP000271162">
    <property type="component" value="Unassembled WGS sequence"/>
</dbReference>
<reference evidence="1 2" key="2">
    <citation type="submission" date="2018-11" db="EMBL/GenBank/DDBJ databases">
        <authorList>
            <consortium name="Pathogen Informatics"/>
        </authorList>
    </citation>
    <scope>NUCLEOTIDE SEQUENCE [LARGE SCALE GENOMIC DNA]</scope>
</reference>
<name>A0A0N4XHV7_NIPBR</name>
<accession>A0A0N4XHV7</accession>
<gene>
    <name evidence="1" type="ORF">NBR_LOCUS2110</name>
</gene>
<organism evidence="3">
    <name type="scientific">Nippostrongylus brasiliensis</name>
    <name type="common">Rat hookworm</name>
    <dbReference type="NCBI Taxonomy" id="27835"/>
    <lineage>
        <taxon>Eukaryota</taxon>
        <taxon>Metazoa</taxon>
        <taxon>Ecdysozoa</taxon>
        <taxon>Nematoda</taxon>
        <taxon>Chromadorea</taxon>
        <taxon>Rhabditida</taxon>
        <taxon>Rhabditina</taxon>
        <taxon>Rhabditomorpha</taxon>
        <taxon>Strongyloidea</taxon>
        <taxon>Heligmosomidae</taxon>
        <taxon>Nippostrongylus</taxon>
    </lineage>
</organism>
<dbReference type="AlphaFoldDB" id="A0A0N4XHV7"/>